<dbReference type="EMBL" id="JAVXUP010001671">
    <property type="protein sequence ID" value="KAK3009162.1"/>
    <property type="molecule type" value="Genomic_DNA"/>
</dbReference>
<keyword evidence="2" id="KW-1185">Reference proteome</keyword>
<evidence type="ECO:0000313" key="2">
    <source>
        <dbReference type="Proteomes" id="UP001188597"/>
    </source>
</evidence>
<accession>A0AA88VI40</accession>
<gene>
    <name evidence="1" type="ORF">RJ639_014062</name>
</gene>
<dbReference type="AlphaFoldDB" id="A0AA88VI40"/>
<evidence type="ECO:0000313" key="1">
    <source>
        <dbReference type="EMBL" id="KAK3009162.1"/>
    </source>
</evidence>
<comment type="caution">
    <text evidence="1">The sequence shown here is derived from an EMBL/GenBank/DDBJ whole genome shotgun (WGS) entry which is preliminary data.</text>
</comment>
<sequence length="187" mass="21367">MKTAVDKRDQMSLMEKILACLSQLDDWVLCRVRQKGNMSKNTWEDQETPSKLESLPKLEELPSVHASVNTEINTYWPFKDCPILTSMLAGQFPPSEAFILEPFIVRARITLIVQVISLEVSSTHQGKMLVKKTDNMLITSARHYFDQSQPQGNIFSPTPATAIMNLQELNEPAFFREDFYRPNLSSN</sequence>
<reference evidence="1" key="1">
    <citation type="submission" date="2022-12" db="EMBL/GenBank/DDBJ databases">
        <title>Draft genome assemblies for two species of Escallonia (Escalloniales).</title>
        <authorList>
            <person name="Chanderbali A."/>
            <person name="Dervinis C."/>
            <person name="Anghel I."/>
            <person name="Soltis D."/>
            <person name="Soltis P."/>
            <person name="Zapata F."/>
        </authorList>
    </citation>
    <scope>NUCLEOTIDE SEQUENCE</scope>
    <source>
        <strain evidence="1">UCBG64.0493</strain>
        <tissue evidence="1">Leaf</tissue>
    </source>
</reference>
<name>A0AA88VI40_9ASTE</name>
<protein>
    <submittedName>
        <fullName evidence="1">Uncharacterized protein</fullName>
    </submittedName>
</protein>
<organism evidence="1 2">
    <name type="scientific">Escallonia herrerae</name>
    <dbReference type="NCBI Taxonomy" id="1293975"/>
    <lineage>
        <taxon>Eukaryota</taxon>
        <taxon>Viridiplantae</taxon>
        <taxon>Streptophyta</taxon>
        <taxon>Embryophyta</taxon>
        <taxon>Tracheophyta</taxon>
        <taxon>Spermatophyta</taxon>
        <taxon>Magnoliopsida</taxon>
        <taxon>eudicotyledons</taxon>
        <taxon>Gunneridae</taxon>
        <taxon>Pentapetalae</taxon>
        <taxon>asterids</taxon>
        <taxon>campanulids</taxon>
        <taxon>Escalloniales</taxon>
        <taxon>Escalloniaceae</taxon>
        <taxon>Escallonia</taxon>
    </lineage>
</organism>
<proteinExistence type="predicted"/>
<dbReference type="Proteomes" id="UP001188597">
    <property type="component" value="Unassembled WGS sequence"/>
</dbReference>